<keyword evidence="2 3" id="KW-0802">TPR repeat</keyword>
<gene>
    <name evidence="4" type="ORF">DK389_24510</name>
</gene>
<dbReference type="AlphaFoldDB" id="A0A2U8WA97"/>
<dbReference type="Gene3D" id="1.25.40.10">
    <property type="entry name" value="Tetratricopeptide repeat domain"/>
    <property type="match status" value="1"/>
</dbReference>
<keyword evidence="1" id="KW-0677">Repeat</keyword>
<dbReference type="InterPro" id="IPR013105">
    <property type="entry name" value="TPR_2"/>
</dbReference>
<evidence type="ECO:0000256" key="3">
    <source>
        <dbReference type="PROSITE-ProRule" id="PRU00339"/>
    </source>
</evidence>
<evidence type="ECO:0000313" key="4">
    <source>
        <dbReference type="EMBL" id="AWN43074.1"/>
    </source>
</evidence>
<dbReference type="Pfam" id="PF07719">
    <property type="entry name" value="TPR_2"/>
    <property type="match status" value="1"/>
</dbReference>
<proteinExistence type="predicted"/>
<dbReference type="InterPro" id="IPR011990">
    <property type="entry name" value="TPR-like_helical_dom_sf"/>
</dbReference>
<dbReference type="OrthoDB" id="9807628at2"/>
<name>A0A2U8WA97_9HYPH</name>
<dbReference type="Proteomes" id="UP000245926">
    <property type="component" value="Chromosome"/>
</dbReference>
<dbReference type="EMBL" id="CP029550">
    <property type="protein sequence ID" value="AWN43074.1"/>
    <property type="molecule type" value="Genomic_DNA"/>
</dbReference>
<evidence type="ECO:0000313" key="5">
    <source>
        <dbReference type="Proteomes" id="UP000245926"/>
    </source>
</evidence>
<reference evidence="5" key="1">
    <citation type="submission" date="2018-05" db="EMBL/GenBank/DDBJ databases">
        <title>Complete Genome Sequence of Methylobacterium sp. 17SD2-17.</title>
        <authorList>
            <person name="Srinivasan S."/>
        </authorList>
    </citation>
    <scope>NUCLEOTIDE SEQUENCE [LARGE SCALE GENOMIC DNA]</scope>
    <source>
        <strain evidence="5">17SD2-17</strain>
    </source>
</reference>
<dbReference type="PROSITE" id="PS50005">
    <property type="entry name" value="TPR"/>
    <property type="match status" value="1"/>
</dbReference>
<evidence type="ECO:0000256" key="2">
    <source>
        <dbReference type="ARBA" id="ARBA00022803"/>
    </source>
</evidence>
<protein>
    <submittedName>
        <fullName evidence="4">Uncharacterized protein</fullName>
    </submittedName>
</protein>
<dbReference type="SUPFAM" id="SSF48452">
    <property type="entry name" value="TPR-like"/>
    <property type="match status" value="1"/>
</dbReference>
<sequence>MIRSRSLLSRPYALVWLAVLLALGLAAVRVGWANLLLTPDQRGHALMAHDAPGEAAAAFRDPLWHGVALFRAGDFKGAAQAFGGIETADGAYDQGNALVMLGRYDEAAARYDRALVLRPGWADAEANRAIARIRAERVRQEGGETGDTESSPDAIVFDKARKGGTDTVVQGEARPMSDEAVRALWLRRVQTRPADFLKVKFAYQLQAASAAATGPRPKTKP</sequence>
<evidence type="ECO:0000256" key="1">
    <source>
        <dbReference type="ARBA" id="ARBA00022737"/>
    </source>
</evidence>
<dbReference type="RefSeq" id="WP_109893522.1">
    <property type="nucleotide sequence ID" value="NZ_CP029550.1"/>
</dbReference>
<feature type="repeat" description="TPR" evidence="3">
    <location>
        <begin position="88"/>
        <end position="121"/>
    </location>
</feature>
<organism evidence="4 5">
    <name type="scientific">Methylobacterium durans</name>
    <dbReference type="NCBI Taxonomy" id="2202825"/>
    <lineage>
        <taxon>Bacteria</taxon>
        <taxon>Pseudomonadati</taxon>
        <taxon>Pseudomonadota</taxon>
        <taxon>Alphaproteobacteria</taxon>
        <taxon>Hyphomicrobiales</taxon>
        <taxon>Methylobacteriaceae</taxon>
        <taxon>Methylobacterium</taxon>
    </lineage>
</organism>
<dbReference type="InterPro" id="IPR019734">
    <property type="entry name" value="TPR_rpt"/>
</dbReference>
<accession>A0A2U8WA97</accession>
<dbReference type="KEGG" id="mets:DK389_24510"/>
<keyword evidence="5" id="KW-1185">Reference proteome</keyword>